<dbReference type="SUPFAM" id="SSF48498">
    <property type="entry name" value="Tetracyclin repressor-like, C-terminal domain"/>
    <property type="match status" value="1"/>
</dbReference>
<dbReference type="PANTHER" id="PTHR47506:SF3">
    <property type="entry name" value="HTH-TYPE TRANSCRIPTIONAL REGULATOR LMRA"/>
    <property type="match status" value="1"/>
</dbReference>
<keyword evidence="7" id="KW-1185">Reference proteome</keyword>
<protein>
    <submittedName>
        <fullName evidence="6">Transcriptional regulator</fullName>
    </submittedName>
</protein>
<keyword evidence="1" id="KW-0805">Transcription regulation</keyword>
<accession>A0A8J3FTW8</accession>
<gene>
    <name evidence="6" type="ORF">GCM10012275_21270</name>
</gene>
<keyword evidence="2 4" id="KW-0238">DNA-binding</keyword>
<evidence type="ECO:0000256" key="2">
    <source>
        <dbReference type="ARBA" id="ARBA00023125"/>
    </source>
</evidence>
<dbReference type="InterPro" id="IPR054156">
    <property type="entry name" value="YxaF_TetR_C"/>
</dbReference>
<dbReference type="InterPro" id="IPR009057">
    <property type="entry name" value="Homeodomain-like_sf"/>
</dbReference>
<evidence type="ECO:0000313" key="7">
    <source>
        <dbReference type="Proteomes" id="UP000637578"/>
    </source>
</evidence>
<evidence type="ECO:0000256" key="1">
    <source>
        <dbReference type="ARBA" id="ARBA00023015"/>
    </source>
</evidence>
<proteinExistence type="predicted"/>
<reference evidence="6" key="2">
    <citation type="submission" date="2020-09" db="EMBL/GenBank/DDBJ databases">
        <authorList>
            <person name="Sun Q."/>
            <person name="Zhou Y."/>
        </authorList>
    </citation>
    <scope>NUCLEOTIDE SEQUENCE</scope>
    <source>
        <strain evidence="6">CGMCC 4.5737</strain>
    </source>
</reference>
<dbReference type="InterPro" id="IPR036271">
    <property type="entry name" value="Tet_transcr_reg_TetR-rel_C_sf"/>
</dbReference>
<organism evidence="6 7">
    <name type="scientific">Longimycelium tulufanense</name>
    <dbReference type="NCBI Taxonomy" id="907463"/>
    <lineage>
        <taxon>Bacteria</taxon>
        <taxon>Bacillati</taxon>
        <taxon>Actinomycetota</taxon>
        <taxon>Actinomycetes</taxon>
        <taxon>Pseudonocardiales</taxon>
        <taxon>Pseudonocardiaceae</taxon>
        <taxon>Longimycelium</taxon>
    </lineage>
</organism>
<feature type="domain" description="HTH tetR-type" evidence="5">
    <location>
        <begin position="3"/>
        <end position="63"/>
    </location>
</feature>
<dbReference type="Gene3D" id="1.10.357.10">
    <property type="entry name" value="Tetracycline Repressor, domain 2"/>
    <property type="match status" value="1"/>
</dbReference>
<dbReference type="InterPro" id="IPR001647">
    <property type="entry name" value="HTH_TetR"/>
</dbReference>
<dbReference type="Proteomes" id="UP000637578">
    <property type="component" value="Unassembled WGS sequence"/>
</dbReference>
<dbReference type="AlphaFoldDB" id="A0A8J3FTW8"/>
<name>A0A8J3FTW8_9PSEU</name>
<evidence type="ECO:0000259" key="5">
    <source>
        <dbReference type="PROSITE" id="PS50977"/>
    </source>
</evidence>
<dbReference type="PANTHER" id="PTHR47506">
    <property type="entry name" value="TRANSCRIPTIONAL REGULATORY PROTEIN"/>
    <property type="match status" value="1"/>
</dbReference>
<evidence type="ECO:0000313" key="6">
    <source>
        <dbReference type="EMBL" id="GGM50165.1"/>
    </source>
</evidence>
<reference evidence="6" key="1">
    <citation type="journal article" date="2014" name="Int. J. Syst. Evol. Microbiol.">
        <title>Complete genome sequence of Corynebacterium casei LMG S-19264T (=DSM 44701T), isolated from a smear-ripened cheese.</title>
        <authorList>
            <consortium name="US DOE Joint Genome Institute (JGI-PGF)"/>
            <person name="Walter F."/>
            <person name="Albersmeier A."/>
            <person name="Kalinowski J."/>
            <person name="Ruckert C."/>
        </authorList>
    </citation>
    <scope>NUCLEOTIDE SEQUENCE</scope>
    <source>
        <strain evidence="6">CGMCC 4.5737</strain>
    </source>
</reference>
<dbReference type="Pfam" id="PF00440">
    <property type="entry name" value="TetR_N"/>
    <property type="match status" value="1"/>
</dbReference>
<keyword evidence="3" id="KW-0804">Transcription</keyword>
<evidence type="ECO:0000256" key="4">
    <source>
        <dbReference type="PROSITE-ProRule" id="PRU00335"/>
    </source>
</evidence>
<dbReference type="EMBL" id="BMMK01000008">
    <property type="protein sequence ID" value="GGM50165.1"/>
    <property type="molecule type" value="Genomic_DNA"/>
</dbReference>
<sequence>MPTDARQKMIRSATRLFRERGIEATTFAEVVKHSHAPRGSIYHHFPGGKAQLVAEATRFAGQAIADRLAAAVERDQDPVRTLRELAQVWRVILAESDYAGGCPVVAATVSAHTFPEGQRAAGAVFARWEDVLRTMFTRQGVAEDRARSLAALAIAALEGAILLARAQRDLTPLDRVADEVETAARHALAEATPRSRD</sequence>
<dbReference type="RefSeq" id="WP_189056472.1">
    <property type="nucleotide sequence ID" value="NZ_BMMK01000008.1"/>
</dbReference>
<dbReference type="Pfam" id="PF21993">
    <property type="entry name" value="TetR_C_13_2"/>
    <property type="match status" value="1"/>
</dbReference>
<dbReference type="SUPFAM" id="SSF46689">
    <property type="entry name" value="Homeodomain-like"/>
    <property type="match status" value="1"/>
</dbReference>
<comment type="caution">
    <text evidence="6">The sequence shown here is derived from an EMBL/GenBank/DDBJ whole genome shotgun (WGS) entry which is preliminary data.</text>
</comment>
<dbReference type="GO" id="GO:0003677">
    <property type="term" value="F:DNA binding"/>
    <property type="evidence" value="ECO:0007669"/>
    <property type="project" value="UniProtKB-UniRule"/>
</dbReference>
<feature type="DNA-binding region" description="H-T-H motif" evidence="4">
    <location>
        <begin position="26"/>
        <end position="45"/>
    </location>
</feature>
<evidence type="ECO:0000256" key="3">
    <source>
        <dbReference type="ARBA" id="ARBA00023163"/>
    </source>
</evidence>
<dbReference type="PROSITE" id="PS50977">
    <property type="entry name" value="HTH_TETR_2"/>
    <property type="match status" value="1"/>
</dbReference>